<keyword evidence="6 7" id="KW-0472">Membrane</keyword>
<dbReference type="RefSeq" id="WP_243325533.1">
    <property type="nucleotide sequence ID" value="NZ_JAKZMM010000028.1"/>
</dbReference>
<sequence length="362" mass="42014">MKRVVFLDYVRVFACFLVMLVHASENFYGAPGSTDMVGPQALLNNETDRLWVSIYDGFSRMSVPLFMIVSAFLLVPMKAEQNMWQFYKRRFTHILPPMFIFMILYSTLPLLWGQIHTETSVKDLSRILLNFPTLAGHLWFMYPLISLYLFIPMISPWINKATAKEERFFILLFLISTCIPYLNRFFGEVWGQCFWNEYHMLWYFSGYLGYLVLAHYIRVHLDWSRSKRLNVGLLLTVIGAVWTILSFYVQAVPGVIHSTPVLEIGWAFCTINCVLLTTGMFLMFSCIQQQETPRLILDISKLSYGMYLMHIFWLGMWTSICKEVLALPTVAAIPFIAVATFVSCYVATKILSYLPKSKWIIG</sequence>
<comment type="caution">
    <text evidence="9">The sequence shown here is derived from an EMBL/GenBank/DDBJ whole genome shotgun (WGS) entry which is preliminary data.</text>
</comment>
<feature type="transmembrane region" description="Helical" evidence="7">
    <location>
        <begin position="326"/>
        <end position="348"/>
    </location>
</feature>
<keyword evidence="9" id="KW-0808">Transferase</keyword>
<evidence type="ECO:0000259" key="8">
    <source>
        <dbReference type="Pfam" id="PF01757"/>
    </source>
</evidence>
<keyword evidence="5 7" id="KW-1133">Transmembrane helix</keyword>
<feature type="transmembrane region" description="Helical" evidence="7">
    <location>
        <begin position="57"/>
        <end position="75"/>
    </location>
</feature>
<feature type="transmembrane region" description="Helical" evidence="7">
    <location>
        <begin position="264"/>
        <end position="284"/>
    </location>
</feature>
<keyword evidence="10" id="KW-1185">Reference proteome</keyword>
<keyword evidence="3" id="KW-1003">Cell membrane</keyword>
<proteinExistence type="inferred from homology"/>
<evidence type="ECO:0000256" key="4">
    <source>
        <dbReference type="ARBA" id="ARBA00022692"/>
    </source>
</evidence>
<feature type="transmembrane region" description="Helical" evidence="7">
    <location>
        <begin position="304"/>
        <end position="320"/>
    </location>
</feature>
<feature type="transmembrane region" description="Helical" evidence="7">
    <location>
        <begin position="198"/>
        <end position="217"/>
    </location>
</feature>
<evidence type="ECO:0000256" key="5">
    <source>
        <dbReference type="ARBA" id="ARBA00022989"/>
    </source>
</evidence>
<dbReference type="PANTHER" id="PTHR40074">
    <property type="entry name" value="O-ACETYLTRANSFERASE WECH"/>
    <property type="match status" value="1"/>
</dbReference>
<dbReference type="InterPro" id="IPR002656">
    <property type="entry name" value="Acyl_transf_3_dom"/>
</dbReference>
<name>A0ABT0C2I2_9BACT</name>
<dbReference type="GO" id="GO:0016746">
    <property type="term" value="F:acyltransferase activity"/>
    <property type="evidence" value="ECO:0007669"/>
    <property type="project" value="UniProtKB-KW"/>
</dbReference>
<accession>A0ABT0C2I2</accession>
<dbReference type="EMBL" id="JAKZMM010000028">
    <property type="protein sequence ID" value="MCJ2381217.1"/>
    <property type="molecule type" value="Genomic_DNA"/>
</dbReference>
<keyword evidence="4 7" id="KW-0812">Transmembrane</keyword>
<gene>
    <name evidence="9" type="ORF">MUN53_11450</name>
</gene>
<feature type="domain" description="Acyltransferase 3" evidence="8">
    <location>
        <begin position="5"/>
        <end position="347"/>
    </location>
</feature>
<feature type="transmembrane region" description="Helical" evidence="7">
    <location>
        <begin position="229"/>
        <end position="252"/>
    </location>
</feature>
<dbReference type="Pfam" id="PF01757">
    <property type="entry name" value="Acyl_transf_3"/>
    <property type="match status" value="1"/>
</dbReference>
<evidence type="ECO:0000256" key="1">
    <source>
        <dbReference type="ARBA" id="ARBA00004651"/>
    </source>
</evidence>
<protein>
    <submittedName>
        <fullName evidence="9">Acyltransferase</fullName>
    </submittedName>
</protein>
<comment type="similarity">
    <text evidence="2">Belongs to the acyltransferase 3 family.</text>
</comment>
<feature type="transmembrane region" description="Helical" evidence="7">
    <location>
        <begin position="168"/>
        <end position="186"/>
    </location>
</feature>
<reference evidence="9 10" key="1">
    <citation type="submission" date="2022-03" db="EMBL/GenBank/DDBJ databases">
        <title>Parabacteroides sp. nov. isolated from swine feces.</title>
        <authorList>
            <person name="Bak J.E."/>
        </authorList>
    </citation>
    <scope>NUCLEOTIDE SEQUENCE [LARGE SCALE GENOMIC DNA]</scope>
    <source>
        <strain evidence="9 10">AGMB00274</strain>
    </source>
</reference>
<evidence type="ECO:0000313" key="9">
    <source>
        <dbReference type="EMBL" id="MCJ2381217.1"/>
    </source>
</evidence>
<feature type="transmembrane region" description="Helical" evidence="7">
    <location>
        <begin position="95"/>
        <end position="115"/>
    </location>
</feature>
<evidence type="ECO:0000256" key="2">
    <source>
        <dbReference type="ARBA" id="ARBA00007400"/>
    </source>
</evidence>
<evidence type="ECO:0000256" key="3">
    <source>
        <dbReference type="ARBA" id="ARBA00022475"/>
    </source>
</evidence>
<dbReference type="PANTHER" id="PTHR40074:SF2">
    <property type="entry name" value="O-ACETYLTRANSFERASE WECH"/>
    <property type="match status" value="1"/>
</dbReference>
<organism evidence="9 10">
    <name type="scientific">Parabacteroides faecalis</name>
    <dbReference type="NCBI Taxonomy" id="2924040"/>
    <lineage>
        <taxon>Bacteria</taxon>
        <taxon>Pseudomonadati</taxon>
        <taxon>Bacteroidota</taxon>
        <taxon>Bacteroidia</taxon>
        <taxon>Bacteroidales</taxon>
        <taxon>Tannerellaceae</taxon>
        <taxon>Parabacteroides</taxon>
    </lineage>
</organism>
<keyword evidence="9" id="KW-0012">Acyltransferase</keyword>
<feature type="transmembrane region" description="Helical" evidence="7">
    <location>
        <begin position="135"/>
        <end position="156"/>
    </location>
</feature>
<evidence type="ECO:0000313" key="10">
    <source>
        <dbReference type="Proteomes" id="UP001165444"/>
    </source>
</evidence>
<dbReference type="Proteomes" id="UP001165444">
    <property type="component" value="Unassembled WGS sequence"/>
</dbReference>
<comment type="subcellular location">
    <subcellularLocation>
        <location evidence="1">Cell membrane</location>
        <topology evidence="1">Multi-pass membrane protein</topology>
    </subcellularLocation>
</comment>
<evidence type="ECO:0000256" key="6">
    <source>
        <dbReference type="ARBA" id="ARBA00023136"/>
    </source>
</evidence>
<evidence type="ECO:0000256" key="7">
    <source>
        <dbReference type="SAM" id="Phobius"/>
    </source>
</evidence>